<feature type="transmembrane region" description="Helical" evidence="6">
    <location>
        <begin position="185"/>
        <end position="205"/>
    </location>
</feature>
<protein>
    <submittedName>
        <fullName evidence="8">MMPL family transporter</fullName>
    </submittedName>
</protein>
<keyword evidence="2" id="KW-1003">Cell membrane</keyword>
<proteinExistence type="predicted"/>
<organism evidence="8 9">
    <name type="scientific">Solirubrobacter ginsenosidimutans</name>
    <dbReference type="NCBI Taxonomy" id="490573"/>
    <lineage>
        <taxon>Bacteria</taxon>
        <taxon>Bacillati</taxon>
        <taxon>Actinomycetota</taxon>
        <taxon>Thermoleophilia</taxon>
        <taxon>Solirubrobacterales</taxon>
        <taxon>Solirubrobacteraceae</taxon>
        <taxon>Solirubrobacter</taxon>
    </lineage>
</organism>
<dbReference type="Gene3D" id="1.20.1640.10">
    <property type="entry name" value="Multidrug efflux transporter AcrB transmembrane domain"/>
    <property type="match status" value="2"/>
</dbReference>
<evidence type="ECO:0000256" key="4">
    <source>
        <dbReference type="ARBA" id="ARBA00022989"/>
    </source>
</evidence>
<feature type="transmembrane region" description="Helical" evidence="6">
    <location>
        <begin position="570"/>
        <end position="591"/>
    </location>
</feature>
<feature type="transmembrane region" description="Helical" evidence="6">
    <location>
        <begin position="240"/>
        <end position="257"/>
    </location>
</feature>
<feature type="transmembrane region" description="Helical" evidence="6">
    <location>
        <begin position="543"/>
        <end position="563"/>
    </location>
</feature>
<feature type="transmembrane region" description="Helical" evidence="6">
    <location>
        <begin position="278"/>
        <end position="301"/>
    </location>
</feature>
<accession>A0A9X3S0S8</accession>
<dbReference type="Pfam" id="PF03176">
    <property type="entry name" value="MMPL"/>
    <property type="match status" value="2"/>
</dbReference>
<feature type="domain" description="SSD" evidence="7">
    <location>
        <begin position="211"/>
        <end position="332"/>
    </location>
</feature>
<evidence type="ECO:0000256" key="1">
    <source>
        <dbReference type="ARBA" id="ARBA00004651"/>
    </source>
</evidence>
<evidence type="ECO:0000256" key="6">
    <source>
        <dbReference type="SAM" id="Phobius"/>
    </source>
</evidence>
<dbReference type="GO" id="GO:0005886">
    <property type="term" value="C:plasma membrane"/>
    <property type="evidence" value="ECO:0007669"/>
    <property type="project" value="UniProtKB-SubCell"/>
</dbReference>
<dbReference type="InterPro" id="IPR000731">
    <property type="entry name" value="SSD"/>
</dbReference>
<evidence type="ECO:0000259" key="7">
    <source>
        <dbReference type="PROSITE" id="PS50156"/>
    </source>
</evidence>
<comment type="caution">
    <text evidence="8">The sequence shown here is derived from an EMBL/GenBank/DDBJ whole genome shotgun (WGS) entry which is preliminary data.</text>
</comment>
<keyword evidence="5 6" id="KW-0472">Membrane</keyword>
<reference evidence="8" key="1">
    <citation type="submission" date="2022-10" db="EMBL/GenBank/DDBJ databases">
        <title>The WGS of Solirubrobacter ginsenosidimutans DSM 21036.</title>
        <authorList>
            <person name="Jiang Z."/>
        </authorList>
    </citation>
    <scope>NUCLEOTIDE SEQUENCE</scope>
    <source>
        <strain evidence="8">DSM 21036</strain>
    </source>
</reference>
<keyword evidence="3 6" id="KW-0812">Transmembrane</keyword>
<dbReference type="Proteomes" id="UP001149140">
    <property type="component" value="Unassembled WGS sequence"/>
</dbReference>
<evidence type="ECO:0000256" key="5">
    <source>
        <dbReference type="ARBA" id="ARBA00023136"/>
    </source>
</evidence>
<sequence>MNRLSGFVRTRRKLVFGIWIALLVVSVPFASQQTKHLSGGGFEVPGSGSDKVDKEIARFKGLSTEPLGIVLQAKGDGDLDAAIGRVQQAAAGIDHVELTPQDVEQAKQIAAQAKPTASDGTVIVFPLTVTGTRDEVLKAAVDLRDNIKVGEVTDGVQPFVVGQQALWAGMQKLQQEDLAKAESTGFPAILIVLLAVFGSVLAALLPVGLGVAAVIITGAAVFFLSLVLTMSVFVTNVASLLGIGVAVDYSLFVLSRYREELHAGKSEAQALDVAMRTSGATVVFSGITVIVSLAGLFLINSTVMRSLAIGAITVVAIAIVGAVTLLPALIAMLGRRADERGKIVTSIARQYRRVRPEKPKPAGAPTFWERWSNAVMKRSALSAALAAAVLLALAIPALSLAFGNGALKQFPQDNETRVGVTLASQQVKPGESAPTLIVANFKGPVSDPANQAALESYITGLKATAGVADVREPVTSDDGKAALITVVSATDPEADSTLNLIERLRAEGGRASGIDKLAVVEVGGPSAQTRDFTHQISGGMWKIFVFVLICSYLVLLVVLRSVLLPLKAVLMNLLTVGAAYGVLVMVFQYGWFDGITGYNSLGYVNAITPPLLLAIVFGLSMDYEVFLLSRIKERYHATGDNRQAVAEGLQGSAKVISSAAIIMVVVFAVFALTGVPQIKEIGLGLSVAIALDATLVRLVLVPATMELMGDANWWLPKALDRVLPNMDFESDTAHDEDRAAAAVV</sequence>
<comment type="subcellular location">
    <subcellularLocation>
        <location evidence="1">Cell membrane</location>
        <topology evidence="1">Multi-pass membrane protein</topology>
    </subcellularLocation>
</comment>
<feature type="transmembrane region" description="Helical" evidence="6">
    <location>
        <begin position="380"/>
        <end position="402"/>
    </location>
</feature>
<feature type="transmembrane region" description="Helical" evidence="6">
    <location>
        <begin position="681"/>
        <end position="700"/>
    </location>
</feature>
<evidence type="ECO:0000256" key="2">
    <source>
        <dbReference type="ARBA" id="ARBA00022475"/>
    </source>
</evidence>
<gene>
    <name evidence="8" type="ORF">OM076_19110</name>
</gene>
<feature type="transmembrane region" description="Helical" evidence="6">
    <location>
        <begin position="652"/>
        <end position="675"/>
    </location>
</feature>
<dbReference type="SUPFAM" id="SSF82866">
    <property type="entry name" value="Multidrug efflux transporter AcrB transmembrane domain"/>
    <property type="match status" value="2"/>
</dbReference>
<evidence type="ECO:0000313" key="8">
    <source>
        <dbReference type="EMBL" id="MDA0162390.1"/>
    </source>
</evidence>
<dbReference type="InterPro" id="IPR050545">
    <property type="entry name" value="Mycobact_MmpL"/>
</dbReference>
<evidence type="ECO:0000313" key="9">
    <source>
        <dbReference type="Proteomes" id="UP001149140"/>
    </source>
</evidence>
<name>A0A9X3S0S8_9ACTN</name>
<dbReference type="EMBL" id="JAPDOD010000018">
    <property type="protein sequence ID" value="MDA0162390.1"/>
    <property type="molecule type" value="Genomic_DNA"/>
</dbReference>
<dbReference type="PROSITE" id="PS50156">
    <property type="entry name" value="SSD"/>
    <property type="match status" value="1"/>
</dbReference>
<keyword evidence="4 6" id="KW-1133">Transmembrane helix</keyword>
<keyword evidence="9" id="KW-1185">Reference proteome</keyword>
<dbReference type="PANTHER" id="PTHR33406:SF13">
    <property type="entry name" value="MEMBRANE PROTEIN YDFJ"/>
    <property type="match status" value="1"/>
</dbReference>
<dbReference type="RefSeq" id="WP_270041631.1">
    <property type="nucleotide sequence ID" value="NZ_JAPDOD010000018.1"/>
</dbReference>
<feature type="transmembrane region" description="Helical" evidence="6">
    <location>
        <begin position="611"/>
        <end position="631"/>
    </location>
</feature>
<dbReference type="PANTHER" id="PTHR33406">
    <property type="entry name" value="MEMBRANE PROTEIN MJ1562-RELATED"/>
    <property type="match status" value="1"/>
</dbReference>
<feature type="transmembrane region" description="Helical" evidence="6">
    <location>
        <begin position="307"/>
        <end position="333"/>
    </location>
</feature>
<dbReference type="InterPro" id="IPR004869">
    <property type="entry name" value="MMPL_dom"/>
</dbReference>
<evidence type="ECO:0000256" key="3">
    <source>
        <dbReference type="ARBA" id="ARBA00022692"/>
    </source>
</evidence>
<feature type="transmembrane region" description="Helical" evidence="6">
    <location>
        <begin position="212"/>
        <end position="234"/>
    </location>
</feature>
<dbReference type="AlphaFoldDB" id="A0A9X3S0S8"/>